<organism evidence="1 2">
    <name type="scientific">Trichonephila clavipes</name>
    <name type="common">Golden silk orbweaver</name>
    <name type="synonym">Nephila clavipes</name>
    <dbReference type="NCBI Taxonomy" id="2585209"/>
    <lineage>
        <taxon>Eukaryota</taxon>
        <taxon>Metazoa</taxon>
        <taxon>Ecdysozoa</taxon>
        <taxon>Arthropoda</taxon>
        <taxon>Chelicerata</taxon>
        <taxon>Arachnida</taxon>
        <taxon>Araneae</taxon>
        <taxon>Araneomorphae</taxon>
        <taxon>Entelegynae</taxon>
        <taxon>Araneoidea</taxon>
        <taxon>Nephilidae</taxon>
        <taxon>Trichonephila</taxon>
    </lineage>
</organism>
<reference evidence="1" key="1">
    <citation type="submission" date="2020-08" db="EMBL/GenBank/DDBJ databases">
        <title>Multicomponent nature underlies the extraordinary mechanical properties of spider dragline silk.</title>
        <authorList>
            <person name="Kono N."/>
            <person name="Nakamura H."/>
            <person name="Mori M."/>
            <person name="Yoshida Y."/>
            <person name="Ohtoshi R."/>
            <person name="Malay A.D."/>
            <person name="Moran D.A.P."/>
            <person name="Tomita M."/>
            <person name="Numata K."/>
            <person name="Arakawa K."/>
        </authorList>
    </citation>
    <scope>NUCLEOTIDE SEQUENCE</scope>
</reference>
<protein>
    <submittedName>
        <fullName evidence="1">Uncharacterized protein</fullName>
    </submittedName>
</protein>
<sequence length="126" mass="13975">MWPLSQNDCPPLVYGFEKAKTKELKDNYAEHSSIWSLSMDSLESQGVLAEVSFSRILKRGAIKQSYSVKTRNNVTATGRGKYGTSGFELVGHSHAFPLASFDGLEESLLLNSNLSRSFAELKSYGY</sequence>
<evidence type="ECO:0000313" key="1">
    <source>
        <dbReference type="EMBL" id="GFX88869.1"/>
    </source>
</evidence>
<dbReference type="Proteomes" id="UP000887159">
    <property type="component" value="Unassembled WGS sequence"/>
</dbReference>
<name>A0A8X6RB31_TRICX</name>
<keyword evidence="2" id="KW-1185">Reference proteome</keyword>
<gene>
    <name evidence="1" type="ORF">TNCV_2575761</name>
</gene>
<comment type="caution">
    <text evidence="1">The sequence shown here is derived from an EMBL/GenBank/DDBJ whole genome shotgun (WGS) entry which is preliminary data.</text>
</comment>
<evidence type="ECO:0000313" key="2">
    <source>
        <dbReference type="Proteomes" id="UP000887159"/>
    </source>
</evidence>
<proteinExistence type="predicted"/>
<dbReference type="AlphaFoldDB" id="A0A8X6RB31"/>
<accession>A0A8X6RB31</accession>
<dbReference type="EMBL" id="BMAU01021062">
    <property type="protein sequence ID" value="GFX88869.1"/>
    <property type="molecule type" value="Genomic_DNA"/>
</dbReference>